<feature type="transmembrane region" description="Helical" evidence="1">
    <location>
        <begin position="21"/>
        <end position="49"/>
    </location>
</feature>
<sequence>MGGRAMRRIGRTTRNGQRGVVTIEYAFMLMFGLIPLLLLTYTGVMLMAVQQTLATASSEGARASLRFAPLDQRRVAACEAARRSMQWLLTYAAQTPDCSSASSGPIVVSPAAPCSGLADAQCMQVSVSFDYRAKPFLPGTGRVYGWVLDRPISSTAVAQLDLGSN</sequence>
<keyword evidence="1" id="KW-0812">Transmembrane</keyword>
<dbReference type="AlphaFoldDB" id="A0A0R0D877"/>
<comment type="caution">
    <text evidence="2">The sequence shown here is derived from an EMBL/GenBank/DDBJ whole genome shotgun (WGS) entry which is preliminary data.</text>
</comment>
<keyword evidence="1" id="KW-1133">Transmembrane helix</keyword>
<reference evidence="2 3" key="1">
    <citation type="submission" date="2015-05" db="EMBL/GenBank/DDBJ databases">
        <title>Genome sequencing and analysis of members of genus Stenotrophomonas.</title>
        <authorList>
            <person name="Patil P.P."/>
            <person name="Midha S."/>
            <person name="Patil P.B."/>
        </authorList>
    </citation>
    <scope>NUCLEOTIDE SEQUENCE [LARGE SCALE GENOMIC DNA]</scope>
    <source>
        <strain evidence="2 3">DSM 21508</strain>
    </source>
</reference>
<dbReference type="PATRIC" id="fig|517011.3.peg.1895"/>
<keyword evidence="1" id="KW-0472">Membrane</keyword>
<keyword evidence="3" id="KW-1185">Reference proteome</keyword>
<accession>A0A0R0D877</accession>
<dbReference type="EMBL" id="LDJK01000046">
    <property type="protein sequence ID" value="KRG73432.1"/>
    <property type="molecule type" value="Genomic_DNA"/>
</dbReference>
<evidence type="ECO:0000256" key="1">
    <source>
        <dbReference type="SAM" id="Phobius"/>
    </source>
</evidence>
<protein>
    <submittedName>
        <fullName evidence="2">Pilus assembly protein TadE</fullName>
    </submittedName>
</protein>
<proteinExistence type="predicted"/>
<dbReference type="Proteomes" id="UP000051386">
    <property type="component" value="Unassembled WGS sequence"/>
</dbReference>
<organism evidence="2 3">
    <name type="scientific">Stenotrophomonas chelatiphaga</name>
    <dbReference type="NCBI Taxonomy" id="517011"/>
    <lineage>
        <taxon>Bacteria</taxon>
        <taxon>Pseudomonadati</taxon>
        <taxon>Pseudomonadota</taxon>
        <taxon>Gammaproteobacteria</taxon>
        <taxon>Lysobacterales</taxon>
        <taxon>Lysobacteraceae</taxon>
        <taxon>Stenotrophomonas</taxon>
    </lineage>
</organism>
<name>A0A0R0D877_9GAMM</name>
<evidence type="ECO:0000313" key="2">
    <source>
        <dbReference type="EMBL" id="KRG73432.1"/>
    </source>
</evidence>
<evidence type="ECO:0000313" key="3">
    <source>
        <dbReference type="Proteomes" id="UP000051386"/>
    </source>
</evidence>
<gene>
    <name evidence="2" type="ORF">ABB28_10920</name>
</gene>